<comment type="caution">
    <text evidence="4">The sequence shown here is derived from an EMBL/GenBank/DDBJ whole genome shotgun (WGS) entry which is preliminary data.</text>
</comment>
<accession>A0A8J2SI96</accession>
<reference evidence="4" key="1">
    <citation type="submission" date="2021-11" db="EMBL/GenBank/DDBJ databases">
        <authorList>
            <consortium name="Genoscope - CEA"/>
            <person name="William W."/>
        </authorList>
    </citation>
    <scope>NUCLEOTIDE SEQUENCE</scope>
</reference>
<sequence>MALLWGRRPLRELPNDEENPVNEKPTPKFHLRRLSKSSAPVFEIAGALAPDACDRARDAVNACFDAGKTTDRGVSLPTQDVLVSSLPQRSQDEIRAALEASASRASDELPPEIRLEFSMARAFCIVYDAGGQKGLKKHTDGRKEGATLLLLLSTPGVDFEGGGTRFFPSVLEPSFDAKPAKGSTVVFPSDTLQRGAARKSTREKYCVDLREPPRHRADTVTGTNVAPMAWNRHAIEPTRSQGQRRAEGVESPRHRADAARTLIFHAGTRACPSSGAAAYSSASSRPKRSAPAGRARPRRRPASAGPGPVVRWTLRMWRTRAPGRRSRRPARTPASPWTARRSAPRSAPASYPELSLAPTSPL</sequence>
<keyword evidence="5" id="KW-1185">Reference proteome</keyword>
<keyword evidence="1" id="KW-0408">Iron</keyword>
<evidence type="ECO:0000259" key="3">
    <source>
        <dbReference type="PROSITE" id="PS51471"/>
    </source>
</evidence>
<feature type="region of interest" description="Disordered" evidence="2">
    <location>
        <begin position="231"/>
        <end position="254"/>
    </location>
</feature>
<feature type="region of interest" description="Disordered" evidence="2">
    <location>
        <begin position="1"/>
        <end position="27"/>
    </location>
</feature>
<dbReference type="AlphaFoldDB" id="A0A8J2SI96"/>
<feature type="compositionally biased region" description="Basic and acidic residues" evidence="2">
    <location>
        <begin position="244"/>
        <end position="254"/>
    </location>
</feature>
<feature type="region of interest" description="Disordered" evidence="2">
    <location>
        <begin position="272"/>
        <end position="362"/>
    </location>
</feature>
<evidence type="ECO:0000313" key="5">
    <source>
        <dbReference type="Proteomes" id="UP000789595"/>
    </source>
</evidence>
<dbReference type="PROSITE" id="PS51471">
    <property type="entry name" value="FE2OG_OXY"/>
    <property type="match status" value="1"/>
</dbReference>
<proteinExistence type="inferred from homology"/>
<evidence type="ECO:0000256" key="1">
    <source>
        <dbReference type="RuleBase" id="RU003682"/>
    </source>
</evidence>
<dbReference type="GO" id="GO:0016491">
    <property type="term" value="F:oxidoreductase activity"/>
    <property type="evidence" value="ECO:0007669"/>
    <property type="project" value="UniProtKB-KW"/>
</dbReference>
<keyword evidence="1" id="KW-0560">Oxidoreductase</keyword>
<evidence type="ECO:0000256" key="2">
    <source>
        <dbReference type="SAM" id="MobiDB-lite"/>
    </source>
</evidence>
<evidence type="ECO:0000313" key="4">
    <source>
        <dbReference type="EMBL" id="CAH0367309.1"/>
    </source>
</evidence>
<keyword evidence="1" id="KW-0479">Metal-binding</keyword>
<dbReference type="Proteomes" id="UP000789595">
    <property type="component" value="Unassembled WGS sequence"/>
</dbReference>
<gene>
    <name evidence="4" type="ORF">PECAL_2P03230</name>
</gene>
<dbReference type="OrthoDB" id="69177at2759"/>
<feature type="domain" description="Fe2OG dioxygenase" evidence="3">
    <location>
        <begin position="116"/>
        <end position="242"/>
    </location>
</feature>
<dbReference type="Gene3D" id="2.60.120.620">
    <property type="entry name" value="q2cbj1_9rhob like domain"/>
    <property type="match status" value="1"/>
</dbReference>
<feature type="compositionally biased region" description="Low complexity" evidence="2">
    <location>
        <begin position="331"/>
        <end position="352"/>
    </location>
</feature>
<dbReference type="GO" id="GO:0046872">
    <property type="term" value="F:metal ion binding"/>
    <property type="evidence" value="ECO:0007669"/>
    <property type="project" value="UniProtKB-KW"/>
</dbReference>
<protein>
    <recommendedName>
        <fullName evidence="3">Fe2OG dioxygenase domain-containing protein</fullName>
    </recommendedName>
</protein>
<dbReference type="InterPro" id="IPR005123">
    <property type="entry name" value="Oxoglu/Fe-dep_dioxygenase_dom"/>
</dbReference>
<feature type="compositionally biased region" description="Low complexity" evidence="2">
    <location>
        <begin position="272"/>
        <end position="294"/>
    </location>
</feature>
<organism evidence="4 5">
    <name type="scientific">Pelagomonas calceolata</name>
    <dbReference type="NCBI Taxonomy" id="35677"/>
    <lineage>
        <taxon>Eukaryota</taxon>
        <taxon>Sar</taxon>
        <taxon>Stramenopiles</taxon>
        <taxon>Ochrophyta</taxon>
        <taxon>Pelagophyceae</taxon>
        <taxon>Pelagomonadales</taxon>
        <taxon>Pelagomonadaceae</taxon>
        <taxon>Pelagomonas</taxon>
    </lineage>
</organism>
<dbReference type="EMBL" id="CAKKNE010000002">
    <property type="protein sequence ID" value="CAH0367309.1"/>
    <property type="molecule type" value="Genomic_DNA"/>
</dbReference>
<comment type="similarity">
    <text evidence="1">Belongs to the iron/ascorbate-dependent oxidoreductase family.</text>
</comment>
<name>A0A8J2SI96_9STRA</name>
<feature type="compositionally biased region" description="Basic residues" evidence="2">
    <location>
        <begin position="317"/>
        <end position="330"/>
    </location>
</feature>